<gene>
    <name evidence="1" type="ORF">HR45_00630</name>
</gene>
<comment type="caution">
    <text evidence="1">The sequence shown here is derived from an EMBL/GenBank/DDBJ whole genome shotgun (WGS) entry which is preliminary data.</text>
</comment>
<dbReference type="EMBL" id="JPEO01000001">
    <property type="protein sequence ID" value="KFZ38943.1"/>
    <property type="molecule type" value="Genomic_DNA"/>
</dbReference>
<keyword evidence="2" id="KW-1185">Reference proteome</keyword>
<dbReference type="STRING" id="1515746.HR45_00630"/>
<reference evidence="1 2" key="1">
    <citation type="submission" date="2014-06" db="EMBL/GenBank/DDBJ databases">
        <title>Shewanella sp. YQH10.</title>
        <authorList>
            <person name="Liu Y."/>
            <person name="Zeng R."/>
        </authorList>
    </citation>
    <scope>NUCLEOTIDE SEQUENCE [LARGE SCALE GENOMIC DNA]</scope>
    <source>
        <strain evidence="1 2">YQH10</strain>
    </source>
</reference>
<evidence type="ECO:0000313" key="2">
    <source>
        <dbReference type="Proteomes" id="UP000029264"/>
    </source>
</evidence>
<name>A0A094LUQ2_9GAMM</name>
<organism evidence="1 2">
    <name type="scientific">Shewanella mangrovi</name>
    <dbReference type="NCBI Taxonomy" id="1515746"/>
    <lineage>
        <taxon>Bacteria</taxon>
        <taxon>Pseudomonadati</taxon>
        <taxon>Pseudomonadota</taxon>
        <taxon>Gammaproteobacteria</taxon>
        <taxon>Alteromonadales</taxon>
        <taxon>Shewanellaceae</taxon>
        <taxon>Shewanella</taxon>
    </lineage>
</organism>
<sequence>MSKSQPALTDQQRRTTKFILSPRLTAFCCVLMHRINDSGKPASAALFQRQNSQREHNVAFYAAVPLKCRFSYS</sequence>
<protein>
    <submittedName>
        <fullName evidence="1">Uncharacterized protein</fullName>
    </submittedName>
</protein>
<accession>A0A094LUQ2</accession>
<dbReference type="AlphaFoldDB" id="A0A094LUQ2"/>
<evidence type="ECO:0000313" key="1">
    <source>
        <dbReference type="EMBL" id="KFZ38943.1"/>
    </source>
</evidence>
<dbReference type="Proteomes" id="UP000029264">
    <property type="component" value="Unassembled WGS sequence"/>
</dbReference>
<proteinExistence type="predicted"/>